<dbReference type="STRING" id="1122240.GCA_000620105_01952"/>
<protein>
    <submittedName>
        <fullName evidence="9">Iron ABC transporter</fullName>
    </submittedName>
</protein>
<evidence type="ECO:0000256" key="3">
    <source>
        <dbReference type="ARBA" id="ARBA00022448"/>
    </source>
</evidence>
<dbReference type="PANTHER" id="PTHR30472:SF25">
    <property type="entry name" value="ABC TRANSPORTER PERMEASE PROTEIN MJ0876-RELATED"/>
    <property type="match status" value="1"/>
</dbReference>
<dbReference type="EMBL" id="CP028519">
    <property type="protein sequence ID" value="AVY95573.1"/>
    <property type="molecule type" value="Genomic_DNA"/>
</dbReference>
<evidence type="ECO:0000313" key="9">
    <source>
        <dbReference type="EMBL" id="AVY95573.1"/>
    </source>
</evidence>
<comment type="similarity">
    <text evidence="2">Belongs to the binding-protein-dependent transport system permease family. FecCD subfamily.</text>
</comment>
<evidence type="ECO:0000256" key="1">
    <source>
        <dbReference type="ARBA" id="ARBA00004651"/>
    </source>
</evidence>
<gene>
    <name evidence="9" type="ORF">DAI18_17120</name>
</gene>
<keyword evidence="10" id="KW-1185">Reference proteome</keyword>
<feature type="transmembrane region" description="Helical" evidence="8">
    <location>
        <begin position="83"/>
        <end position="116"/>
    </location>
</feature>
<sequence length="319" mass="33060">MLLRPARLAALLLLLTGGIAIVTLLLGVGSGWRDVLAGDPFAIELITRLRAPRLLTAMAAGCVLAVAGAAMQAQFRNPLAEPGLIGVSSGAALGAAFALSLGAGGWIVALVSFAGALLASTVAQRIAGLRAGTADLLLAGVAVNSFAGAALTLIITFADDRTLRGITFWLLGSFTLADWPMALSLLAIAALITLWIWRCWPLLNTLLLGERVAFHTGFDAARERRKLTILTAAAVGITVAAVGTISFVGLIVPHILRRLSGGHYRTLIPLTALGGAFALALADLVARQVMPPNELPVGAITSLAGAPFFLWLLRGRRSA</sequence>
<dbReference type="Pfam" id="PF01032">
    <property type="entry name" value="FecCD"/>
    <property type="match status" value="1"/>
</dbReference>
<proteinExistence type="inferred from homology"/>
<evidence type="ECO:0000256" key="5">
    <source>
        <dbReference type="ARBA" id="ARBA00022692"/>
    </source>
</evidence>
<dbReference type="Gene3D" id="1.10.3470.10">
    <property type="entry name" value="ABC transporter involved in vitamin B12 uptake, BtuC"/>
    <property type="match status" value="1"/>
</dbReference>
<keyword evidence="6 8" id="KW-1133">Transmembrane helix</keyword>
<keyword evidence="5 8" id="KW-0812">Transmembrane</keyword>
<dbReference type="RefSeq" id="WP_107890017.1">
    <property type="nucleotide sequence ID" value="NZ_CP028519.1"/>
</dbReference>
<organism evidence="9 10">
    <name type="scientific">Microvirgula aerodenitrificans</name>
    <dbReference type="NCBI Taxonomy" id="57480"/>
    <lineage>
        <taxon>Bacteria</taxon>
        <taxon>Pseudomonadati</taxon>
        <taxon>Pseudomonadota</taxon>
        <taxon>Betaproteobacteria</taxon>
        <taxon>Neisseriales</taxon>
        <taxon>Aquaspirillaceae</taxon>
        <taxon>Microvirgula</taxon>
    </lineage>
</organism>
<evidence type="ECO:0000256" key="8">
    <source>
        <dbReference type="SAM" id="Phobius"/>
    </source>
</evidence>
<feature type="transmembrane region" description="Helical" evidence="8">
    <location>
        <begin position="169"/>
        <end position="197"/>
    </location>
</feature>
<evidence type="ECO:0000256" key="4">
    <source>
        <dbReference type="ARBA" id="ARBA00022475"/>
    </source>
</evidence>
<evidence type="ECO:0000256" key="7">
    <source>
        <dbReference type="ARBA" id="ARBA00023136"/>
    </source>
</evidence>
<keyword evidence="4" id="KW-1003">Cell membrane</keyword>
<dbReference type="OrthoDB" id="9782305at2"/>
<accession>A0A2S0PE21</accession>
<dbReference type="InterPro" id="IPR000522">
    <property type="entry name" value="ABC_transptr_permease_BtuC"/>
</dbReference>
<evidence type="ECO:0000256" key="2">
    <source>
        <dbReference type="ARBA" id="ARBA00007935"/>
    </source>
</evidence>
<evidence type="ECO:0000313" key="10">
    <source>
        <dbReference type="Proteomes" id="UP000244173"/>
    </source>
</evidence>
<dbReference type="PANTHER" id="PTHR30472">
    <property type="entry name" value="FERRIC ENTEROBACTIN TRANSPORT SYSTEM PERMEASE PROTEIN"/>
    <property type="match status" value="1"/>
</dbReference>
<feature type="transmembrane region" description="Helical" evidence="8">
    <location>
        <begin position="136"/>
        <end position="157"/>
    </location>
</feature>
<feature type="transmembrane region" description="Helical" evidence="8">
    <location>
        <begin position="229"/>
        <end position="255"/>
    </location>
</feature>
<feature type="transmembrane region" description="Helical" evidence="8">
    <location>
        <begin position="295"/>
        <end position="313"/>
    </location>
</feature>
<keyword evidence="7 8" id="KW-0472">Membrane</keyword>
<dbReference type="KEGG" id="maer:DAI18_17120"/>
<feature type="transmembrane region" description="Helical" evidence="8">
    <location>
        <begin position="267"/>
        <end position="289"/>
    </location>
</feature>
<reference evidence="9 10" key="1">
    <citation type="submission" date="2018-04" db="EMBL/GenBank/DDBJ databases">
        <title>Denitrifier Microvirgula.</title>
        <authorList>
            <person name="Anderson E."/>
            <person name="Jang J."/>
            <person name="Ishii S."/>
        </authorList>
    </citation>
    <scope>NUCLEOTIDE SEQUENCE [LARGE SCALE GENOMIC DNA]</scope>
    <source>
        <strain evidence="9 10">BE2.4</strain>
    </source>
</reference>
<dbReference type="CDD" id="cd06550">
    <property type="entry name" value="TM_ABC_iron-siderophores_like"/>
    <property type="match status" value="1"/>
</dbReference>
<dbReference type="SUPFAM" id="SSF81345">
    <property type="entry name" value="ABC transporter involved in vitamin B12 uptake, BtuC"/>
    <property type="match status" value="1"/>
</dbReference>
<dbReference type="AlphaFoldDB" id="A0A2S0PE21"/>
<dbReference type="InterPro" id="IPR037294">
    <property type="entry name" value="ABC_BtuC-like"/>
</dbReference>
<name>A0A2S0PE21_9NEIS</name>
<dbReference type="Proteomes" id="UP000244173">
    <property type="component" value="Chromosome"/>
</dbReference>
<evidence type="ECO:0000256" key="6">
    <source>
        <dbReference type="ARBA" id="ARBA00022989"/>
    </source>
</evidence>
<dbReference type="GO" id="GO:0005886">
    <property type="term" value="C:plasma membrane"/>
    <property type="evidence" value="ECO:0007669"/>
    <property type="project" value="UniProtKB-SubCell"/>
</dbReference>
<keyword evidence="3" id="KW-0813">Transport</keyword>
<dbReference type="GO" id="GO:0022857">
    <property type="term" value="F:transmembrane transporter activity"/>
    <property type="evidence" value="ECO:0007669"/>
    <property type="project" value="InterPro"/>
</dbReference>
<comment type="subcellular location">
    <subcellularLocation>
        <location evidence="1">Cell membrane</location>
        <topology evidence="1">Multi-pass membrane protein</topology>
    </subcellularLocation>
</comment>
<dbReference type="GO" id="GO:0033214">
    <property type="term" value="P:siderophore-iron import into cell"/>
    <property type="evidence" value="ECO:0007669"/>
    <property type="project" value="TreeGrafter"/>
</dbReference>
<feature type="transmembrane region" description="Helical" evidence="8">
    <location>
        <begin position="53"/>
        <end position="71"/>
    </location>
</feature>